<feature type="domain" description="4Fe-4S Mo/W bis-MGD-type" evidence="5">
    <location>
        <begin position="104"/>
        <end position="160"/>
    </location>
</feature>
<dbReference type="EMBL" id="RQHW01000016">
    <property type="protein sequence ID" value="TGN20099.1"/>
    <property type="molecule type" value="Genomic_DNA"/>
</dbReference>
<dbReference type="InterPro" id="IPR006656">
    <property type="entry name" value="Mopterin_OxRdtase"/>
</dbReference>
<dbReference type="Gene3D" id="3.40.228.10">
    <property type="entry name" value="Dimethylsulfoxide Reductase, domain 2"/>
    <property type="match status" value="1"/>
</dbReference>
<dbReference type="CDD" id="cd02784">
    <property type="entry name" value="MopB_CT_PHLH"/>
    <property type="match status" value="1"/>
</dbReference>
<evidence type="ECO:0000313" key="6">
    <source>
        <dbReference type="EMBL" id="TGN20099.1"/>
    </source>
</evidence>
<dbReference type="SUPFAM" id="SSF50692">
    <property type="entry name" value="ADC-like"/>
    <property type="match status" value="1"/>
</dbReference>
<gene>
    <name evidence="6" type="ORF">EHS15_05210</name>
</gene>
<keyword evidence="2" id="KW-0408">Iron</keyword>
<reference evidence="6" key="1">
    <citation type="journal article" date="2019" name="PLoS Negl. Trop. Dis.">
        <title>Revisiting the worldwide diversity of Leptospira species in the environment.</title>
        <authorList>
            <person name="Vincent A.T."/>
            <person name="Schiettekatte O."/>
            <person name="Bourhy P."/>
            <person name="Veyrier F.J."/>
            <person name="Picardeau M."/>
        </authorList>
    </citation>
    <scope>NUCLEOTIDE SEQUENCE [LARGE SCALE GENOMIC DNA]</scope>
    <source>
        <strain evidence="6">201300427</strain>
    </source>
</reference>
<dbReference type="CDD" id="cd10551">
    <property type="entry name" value="PsrB"/>
    <property type="match status" value="1"/>
</dbReference>
<dbReference type="SUPFAM" id="SSF54862">
    <property type="entry name" value="4Fe-4S ferredoxins"/>
    <property type="match status" value="1"/>
</dbReference>
<dbReference type="PANTHER" id="PTHR42783">
    <property type="entry name" value="GLUTAMATE SYNTHASE [NADPH] SMALL CHAIN"/>
    <property type="match status" value="1"/>
</dbReference>
<dbReference type="Pfam" id="PF13247">
    <property type="entry name" value="Fer4_11"/>
    <property type="match status" value="1"/>
</dbReference>
<evidence type="ECO:0000259" key="4">
    <source>
        <dbReference type="PROSITE" id="PS51379"/>
    </source>
</evidence>
<dbReference type="Pfam" id="PF00384">
    <property type="entry name" value="Molybdopterin"/>
    <property type="match status" value="1"/>
</dbReference>
<organism evidence="6 7">
    <name type="scientific">Leptospira idonii</name>
    <dbReference type="NCBI Taxonomy" id="1193500"/>
    <lineage>
        <taxon>Bacteria</taxon>
        <taxon>Pseudomonadati</taxon>
        <taxon>Spirochaetota</taxon>
        <taxon>Spirochaetia</taxon>
        <taxon>Leptospirales</taxon>
        <taxon>Leptospiraceae</taxon>
        <taxon>Leptospira</taxon>
    </lineage>
</organism>
<dbReference type="Gene3D" id="3.30.70.20">
    <property type="match status" value="2"/>
</dbReference>
<accession>A0A4R9M4B7</accession>
<dbReference type="PANTHER" id="PTHR42783:SF3">
    <property type="entry name" value="GLUTAMATE SYNTHASE [NADPH] SMALL CHAIN-RELATED"/>
    <property type="match status" value="1"/>
</dbReference>
<dbReference type="Gene3D" id="2.40.40.20">
    <property type="match status" value="1"/>
</dbReference>
<proteinExistence type="predicted"/>
<feature type="domain" description="4Fe-4S ferredoxin-type" evidence="4">
    <location>
        <begin position="804"/>
        <end position="834"/>
    </location>
</feature>
<evidence type="ECO:0000259" key="5">
    <source>
        <dbReference type="PROSITE" id="PS51669"/>
    </source>
</evidence>
<dbReference type="PROSITE" id="PS51669">
    <property type="entry name" value="4FE4S_MOW_BIS_MGD"/>
    <property type="match status" value="1"/>
</dbReference>
<evidence type="ECO:0000313" key="7">
    <source>
        <dbReference type="Proteomes" id="UP000298058"/>
    </source>
</evidence>
<feature type="domain" description="4Fe-4S ferredoxin-type" evidence="4">
    <location>
        <begin position="894"/>
        <end position="923"/>
    </location>
</feature>
<dbReference type="SUPFAM" id="SSF53706">
    <property type="entry name" value="Formate dehydrogenase/DMSO reductase, domains 1-3"/>
    <property type="match status" value="1"/>
</dbReference>
<dbReference type="GO" id="GO:0046872">
    <property type="term" value="F:metal ion binding"/>
    <property type="evidence" value="ECO:0007669"/>
    <property type="project" value="UniProtKB-KW"/>
</dbReference>
<dbReference type="Pfam" id="PF04879">
    <property type="entry name" value="Molybdop_Fe4S4"/>
    <property type="match status" value="1"/>
</dbReference>
<dbReference type="PROSITE" id="PS51379">
    <property type="entry name" value="4FE4S_FER_2"/>
    <property type="match status" value="2"/>
</dbReference>
<dbReference type="SMART" id="SM00926">
    <property type="entry name" value="Molybdop_Fe4S4"/>
    <property type="match status" value="1"/>
</dbReference>
<dbReference type="Gene3D" id="2.20.25.90">
    <property type="entry name" value="ADC-like domains"/>
    <property type="match status" value="1"/>
</dbReference>
<evidence type="ECO:0000256" key="1">
    <source>
        <dbReference type="ARBA" id="ARBA00022723"/>
    </source>
</evidence>
<keyword evidence="7" id="KW-1185">Reference proteome</keyword>
<dbReference type="Proteomes" id="UP000298058">
    <property type="component" value="Unassembled WGS sequence"/>
</dbReference>
<dbReference type="GO" id="GO:0051536">
    <property type="term" value="F:iron-sulfur cluster binding"/>
    <property type="evidence" value="ECO:0007669"/>
    <property type="project" value="UniProtKB-KW"/>
</dbReference>
<dbReference type="InterPro" id="IPR006963">
    <property type="entry name" value="Mopterin_OxRdtase_4Fe-4S_dom"/>
</dbReference>
<protein>
    <submittedName>
        <fullName evidence="6">4Fe-4S dicluster domain-containing protein</fullName>
    </submittedName>
</protein>
<dbReference type="OrthoDB" id="9779457at2"/>
<dbReference type="InterPro" id="IPR017896">
    <property type="entry name" value="4Fe4S_Fe-S-bd"/>
</dbReference>
<dbReference type="AlphaFoldDB" id="A0A4R9M4B7"/>
<evidence type="ECO:0000256" key="2">
    <source>
        <dbReference type="ARBA" id="ARBA00023004"/>
    </source>
</evidence>
<comment type="caution">
    <text evidence="6">The sequence shown here is derived from an EMBL/GenBank/DDBJ whole genome shotgun (WGS) entry which is preliminary data.</text>
</comment>
<keyword evidence="3" id="KW-0411">Iron-sulfur</keyword>
<keyword evidence="1" id="KW-0479">Metal-binding</keyword>
<evidence type="ECO:0000256" key="3">
    <source>
        <dbReference type="ARBA" id="ARBA00023014"/>
    </source>
</evidence>
<dbReference type="InterPro" id="IPR009010">
    <property type="entry name" value="Asp_de-COase-like_dom_sf"/>
</dbReference>
<name>A0A4R9M4B7_9LEPT</name>
<dbReference type="GO" id="GO:0016491">
    <property type="term" value="F:oxidoreductase activity"/>
    <property type="evidence" value="ECO:0007669"/>
    <property type="project" value="InterPro"/>
</dbReference>
<sequence>MMKDDSFQKEKKALWQSYELRGTSREKQLQKQEFYTSPDPLISKIKKGDFDRKTFLKFMGASVAMTTIGCIPKPQEKIIPYVNLNLSKTEGEGEVYDFVKHGHSYHYASVCGECGAGCGILVKARDGRPLKLEGNPNHPVSQGALCASGQASIFDLYDSDRAKEPVQIIEGKTKSSDWFVLDKDVKEKLSTNKGKTVIVTKPLPSSSSEEIVNEFLKTVGGGKHYEVLIGSSEDAITIAQEKSYGKAVLPNYHFDKAKVILSIDCDFLGEWLSSVEFQKDFAKRRDLVKQSSKDFNIFVAAETHPTMTGSNADQRVPLKPGDQRKFALAIAKALSDLGVGGATGVAGIDVNKAASELGIPADLITRTATALSKAKGESLVVAGGSSAETADAVDLQIAVNMLNSMLGNDGKTVDSTAARKQGRTNYHSNLSTLAKELKEGKIGVLFLYGVNPVYNATNGDEWKKLLHQAAQVVSLTDRADETALASNWLAPTSHFLESWGDAEPYVGIASIQQPTIRPLFSTRSLEDSLIAWAGGQLLGASSFYDYLKAKYSKKTNWEELLRSGIYSTAGNRKADKPARGFKAAIAPLTSTKSGLTLSLYTSSGVKDGARANNSQLQELPDPISKVTWDNYVAISPQYSRSSGIKLNDVVKVTVDGKSFELPALVQPGLHPEAVGIALGYGRTAVGEIGNGVGKNASILASSNADGVVYSGLSVAIEPTGKKYKLATTQDHHMMSPGLMMGIEWKERPLIISAKIQDYDKNPAANIPEPEIPQILKDGKLVRAQGANAPADEPGSQFTYHGYKWGMAVDLTQCTGCGSCVVACSVENNVPMVGRDEVRMGREMHWLRIDRYYIGDPERPESIEIAHQPLMCQHCDNAPCETVCPVAATIHSSEGTNDMVYNRCVGTRYCSNNCPYKVRRFNWLEHWNEHNLLGESNYTFKATPPRNLGLNPEVTVRSRGVMEKCNFCASRVAEAKIHAKNEGRTLRDGEATCACEQSCPSDSIVFGNVNDPESKVSKLLKDPRSYKLLEYLNIGPAVSYMTRVRNNV</sequence>